<evidence type="ECO:0000313" key="8">
    <source>
        <dbReference type="RefSeq" id="XP_030768181.1"/>
    </source>
</evidence>
<dbReference type="PANTHER" id="PTHR46481">
    <property type="entry name" value="ZINC FINGER BED DOMAIN-CONTAINING PROTEIN 4"/>
    <property type="match status" value="1"/>
</dbReference>
<dbReference type="AlphaFoldDB" id="A0A6J2YYC3"/>
<evidence type="ECO:0000256" key="5">
    <source>
        <dbReference type="ARBA" id="ARBA00023242"/>
    </source>
</evidence>
<dbReference type="SUPFAM" id="SSF53098">
    <property type="entry name" value="Ribonuclease H-like"/>
    <property type="match status" value="1"/>
</dbReference>
<keyword evidence="4" id="KW-0862">Zinc</keyword>
<keyword evidence="7" id="KW-1185">Reference proteome</keyword>
<gene>
    <name evidence="8" type="primary">LOC115891760</name>
</gene>
<evidence type="ECO:0000256" key="1">
    <source>
        <dbReference type="ARBA" id="ARBA00004123"/>
    </source>
</evidence>
<comment type="subcellular location">
    <subcellularLocation>
        <location evidence="1">Nucleus</location>
    </subcellularLocation>
</comment>
<dbReference type="InterPro" id="IPR008906">
    <property type="entry name" value="HATC_C_dom"/>
</dbReference>
<dbReference type="GeneID" id="115891760"/>
<dbReference type="InParanoid" id="A0A6J2YYC3"/>
<proteinExistence type="predicted"/>
<dbReference type="KEGG" id="soy:115891760"/>
<dbReference type="RefSeq" id="XP_030768181.1">
    <property type="nucleotide sequence ID" value="XM_030912321.1"/>
</dbReference>
<accession>A0A6J2YYC3</accession>
<protein>
    <submittedName>
        <fullName evidence="8">Zinc finger BED domain-containing protein 1-like isoform X1</fullName>
    </submittedName>
</protein>
<feature type="domain" description="HAT C-terminal dimerisation" evidence="6">
    <location>
        <begin position="424"/>
        <end position="500"/>
    </location>
</feature>
<dbReference type="Pfam" id="PF05699">
    <property type="entry name" value="Dimer_Tnp_hAT"/>
    <property type="match status" value="1"/>
</dbReference>
<keyword evidence="2" id="KW-0479">Metal-binding</keyword>
<dbReference type="GO" id="GO:0046983">
    <property type="term" value="F:protein dimerization activity"/>
    <property type="evidence" value="ECO:0007669"/>
    <property type="project" value="InterPro"/>
</dbReference>
<evidence type="ECO:0000256" key="3">
    <source>
        <dbReference type="ARBA" id="ARBA00022771"/>
    </source>
</evidence>
<dbReference type="GO" id="GO:0008270">
    <property type="term" value="F:zinc ion binding"/>
    <property type="evidence" value="ECO:0007669"/>
    <property type="project" value="UniProtKB-KW"/>
</dbReference>
<dbReference type="OrthoDB" id="6620210at2759"/>
<dbReference type="Proteomes" id="UP000504635">
    <property type="component" value="Unplaced"/>
</dbReference>
<keyword evidence="5" id="KW-0539">Nucleus</keyword>
<evidence type="ECO:0000313" key="7">
    <source>
        <dbReference type="Proteomes" id="UP000504635"/>
    </source>
</evidence>
<dbReference type="PANTHER" id="PTHR46481:SF10">
    <property type="entry name" value="ZINC FINGER BED DOMAIN-CONTAINING PROTEIN 39"/>
    <property type="match status" value="1"/>
</dbReference>
<keyword evidence="3" id="KW-0863">Zinc-finger</keyword>
<dbReference type="InterPro" id="IPR052035">
    <property type="entry name" value="ZnF_BED_domain_contain"/>
</dbReference>
<name>A0A6J2YYC3_SITOR</name>
<evidence type="ECO:0000256" key="4">
    <source>
        <dbReference type="ARBA" id="ARBA00022833"/>
    </source>
</evidence>
<dbReference type="GO" id="GO:0005634">
    <property type="term" value="C:nucleus"/>
    <property type="evidence" value="ECO:0007669"/>
    <property type="project" value="UniProtKB-SubCell"/>
</dbReference>
<evidence type="ECO:0000259" key="6">
    <source>
        <dbReference type="Pfam" id="PF05699"/>
    </source>
</evidence>
<evidence type="ECO:0000256" key="2">
    <source>
        <dbReference type="ARBA" id="ARBA00022723"/>
    </source>
</evidence>
<sequence length="510" mass="57429">MICKDNLPLSCTEKEGFKKFLNTTVPLYKPPSRKMITLMIEQKYISLQAIIHRKLNNIGIIALTTDIATVMNSTRSFIVLTAHYIDDENATFESFCLGVKNLIPHHTAENICSDLTEMIDAWGIKKDNIISVTTDNGANIVAAVNLLLGNKGHVSCFAHNINLVVTKALGAVQDVVAIIEKVKRIVAYFKHSNTAQDDLRGEQRREGKKDGTFLYLKQEVPTRWNSTYYCLERFILLSGHIGKILLMTTHKKAPPMLTATELSIIEECLQLLAPFESATKTISGEKYLSGSLVIPLINCLNLSLQRIIVSHDLSQKLKEELSQQIERRLRPQEKNILLGVATMLDPRFKKIHFNSPLMVSNIINRLKTEVRENARRTEIEDRDTEPDNVGTATTSKDIWGIHEEAAASLWSASDIDNPGMIPSELKLYLEQPTIPRNSDPLRFWASNKNAYPGTAKVALKYLTTLGASVSSERVVSWLNYVCNDLRSRLTPEHTNQLVFLGALDNKYWQI</sequence>
<organism evidence="7 8">
    <name type="scientific">Sitophilus oryzae</name>
    <name type="common">Rice weevil</name>
    <name type="synonym">Curculio oryzae</name>
    <dbReference type="NCBI Taxonomy" id="7048"/>
    <lineage>
        <taxon>Eukaryota</taxon>
        <taxon>Metazoa</taxon>
        <taxon>Ecdysozoa</taxon>
        <taxon>Arthropoda</taxon>
        <taxon>Hexapoda</taxon>
        <taxon>Insecta</taxon>
        <taxon>Pterygota</taxon>
        <taxon>Neoptera</taxon>
        <taxon>Endopterygota</taxon>
        <taxon>Coleoptera</taxon>
        <taxon>Polyphaga</taxon>
        <taxon>Cucujiformia</taxon>
        <taxon>Curculionidae</taxon>
        <taxon>Dryophthorinae</taxon>
        <taxon>Sitophilus</taxon>
    </lineage>
</organism>
<dbReference type="InterPro" id="IPR012337">
    <property type="entry name" value="RNaseH-like_sf"/>
</dbReference>
<dbReference type="FunCoup" id="A0A6J2YYC3">
    <property type="interactions" value="26"/>
</dbReference>
<reference evidence="8" key="1">
    <citation type="submission" date="2025-08" db="UniProtKB">
        <authorList>
            <consortium name="RefSeq"/>
        </authorList>
    </citation>
    <scope>IDENTIFICATION</scope>
    <source>
        <tissue evidence="8">Gonads</tissue>
    </source>
</reference>